<keyword evidence="1" id="KW-1133">Transmembrane helix</keyword>
<evidence type="ECO:0000259" key="3">
    <source>
        <dbReference type="PROSITE" id="PS50887"/>
    </source>
</evidence>
<dbReference type="InterPro" id="IPR052155">
    <property type="entry name" value="Biofilm_reg_signaling"/>
</dbReference>
<keyword evidence="1" id="KW-0812">Transmembrane</keyword>
<dbReference type="InterPro" id="IPR007894">
    <property type="entry name" value="MASE2"/>
</dbReference>
<dbReference type="Pfam" id="PF00563">
    <property type="entry name" value="EAL"/>
    <property type="match status" value="1"/>
</dbReference>
<dbReference type="InterPro" id="IPR035919">
    <property type="entry name" value="EAL_sf"/>
</dbReference>
<evidence type="ECO:0000259" key="2">
    <source>
        <dbReference type="PROSITE" id="PS50883"/>
    </source>
</evidence>
<protein>
    <recommendedName>
        <fullName evidence="6">GGDEF-domain containing protein</fullName>
    </recommendedName>
</protein>
<proteinExistence type="predicted"/>
<dbReference type="SMART" id="SM00267">
    <property type="entry name" value="GGDEF"/>
    <property type="match status" value="1"/>
</dbReference>
<dbReference type="NCBIfam" id="TIGR00254">
    <property type="entry name" value="GGDEF"/>
    <property type="match status" value="1"/>
</dbReference>
<dbReference type="InterPro" id="IPR043128">
    <property type="entry name" value="Rev_trsase/Diguanyl_cyclase"/>
</dbReference>
<dbReference type="PROSITE" id="PS50887">
    <property type="entry name" value="GGDEF"/>
    <property type="match status" value="1"/>
</dbReference>
<feature type="domain" description="GGDEF" evidence="3">
    <location>
        <begin position="240"/>
        <end position="373"/>
    </location>
</feature>
<dbReference type="Pfam" id="PF00990">
    <property type="entry name" value="GGDEF"/>
    <property type="match status" value="1"/>
</dbReference>
<comment type="caution">
    <text evidence="4">The sequence shown here is derived from an EMBL/GenBank/DDBJ whole genome shotgun (WGS) entry which is preliminary data.</text>
</comment>
<dbReference type="InterPro" id="IPR029787">
    <property type="entry name" value="Nucleotide_cyclase"/>
</dbReference>
<dbReference type="PANTHER" id="PTHR44757:SF2">
    <property type="entry name" value="BIOFILM ARCHITECTURE MAINTENANCE PROTEIN MBAA"/>
    <property type="match status" value="1"/>
</dbReference>
<evidence type="ECO:0000313" key="5">
    <source>
        <dbReference type="Proteomes" id="UP000235347"/>
    </source>
</evidence>
<dbReference type="Pfam" id="PF05230">
    <property type="entry name" value="MASE2"/>
    <property type="match status" value="1"/>
</dbReference>
<dbReference type="EMBL" id="PNYB01000014">
    <property type="protein sequence ID" value="PMS22269.1"/>
    <property type="molecule type" value="Genomic_DNA"/>
</dbReference>
<evidence type="ECO:0000256" key="1">
    <source>
        <dbReference type="SAM" id="Phobius"/>
    </source>
</evidence>
<name>A0A2N7VYN0_9BURK</name>
<evidence type="ECO:0000313" key="4">
    <source>
        <dbReference type="EMBL" id="PMS22269.1"/>
    </source>
</evidence>
<dbReference type="SUPFAM" id="SSF55073">
    <property type="entry name" value="Nucleotide cyclase"/>
    <property type="match status" value="1"/>
</dbReference>
<dbReference type="CDD" id="cd01949">
    <property type="entry name" value="GGDEF"/>
    <property type="match status" value="1"/>
</dbReference>
<feature type="transmembrane region" description="Helical" evidence="1">
    <location>
        <begin position="71"/>
        <end position="92"/>
    </location>
</feature>
<accession>A0A2N7VYN0</accession>
<dbReference type="CDD" id="cd01948">
    <property type="entry name" value="EAL"/>
    <property type="match status" value="1"/>
</dbReference>
<dbReference type="PROSITE" id="PS50883">
    <property type="entry name" value="EAL"/>
    <property type="match status" value="1"/>
</dbReference>
<organism evidence="4 5">
    <name type="scientific">Trinickia soli</name>
    <dbReference type="NCBI Taxonomy" id="380675"/>
    <lineage>
        <taxon>Bacteria</taxon>
        <taxon>Pseudomonadati</taxon>
        <taxon>Pseudomonadota</taxon>
        <taxon>Betaproteobacteria</taxon>
        <taxon>Burkholderiales</taxon>
        <taxon>Burkholderiaceae</taxon>
        <taxon>Trinickia</taxon>
    </lineage>
</organism>
<dbReference type="Proteomes" id="UP000235347">
    <property type="component" value="Unassembled WGS sequence"/>
</dbReference>
<feature type="transmembrane region" description="Helical" evidence="1">
    <location>
        <begin position="146"/>
        <end position="166"/>
    </location>
</feature>
<keyword evidence="5" id="KW-1185">Reference proteome</keyword>
<keyword evidence="1" id="KW-0472">Membrane</keyword>
<dbReference type="SMART" id="SM00052">
    <property type="entry name" value="EAL"/>
    <property type="match status" value="1"/>
</dbReference>
<gene>
    <name evidence="4" type="ORF">C0Z19_16945</name>
</gene>
<feature type="transmembrane region" description="Helical" evidence="1">
    <location>
        <begin position="112"/>
        <end position="134"/>
    </location>
</feature>
<feature type="transmembrane region" description="Helical" evidence="1">
    <location>
        <begin position="178"/>
        <end position="200"/>
    </location>
</feature>
<evidence type="ECO:0008006" key="6">
    <source>
        <dbReference type="Google" id="ProtNLM"/>
    </source>
</evidence>
<dbReference type="PANTHER" id="PTHR44757">
    <property type="entry name" value="DIGUANYLATE CYCLASE DGCP"/>
    <property type="match status" value="1"/>
</dbReference>
<dbReference type="SUPFAM" id="SSF141868">
    <property type="entry name" value="EAL domain-like"/>
    <property type="match status" value="1"/>
</dbReference>
<reference evidence="4 5" key="1">
    <citation type="submission" date="2018-01" db="EMBL/GenBank/DDBJ databases">
        <title>Whole genome analyses suggest that Burkholderia sensu lato contains two further novel genera in the rhizoxinica-symbiotica group Mycetohabitans gen. nov., and Trinickia gen. nov.: implications for the evolution of diazotrophy and nodulation in the Burkholderiaceae.</title>
        <authorList>
            <person name="Estrada-de los Santos P."/>
            <person name="Palmer M."/>
            <person name="Chavez-Ramirez B."/>
            <person name="Beukes C."/>
            <person name="Steenkamp E.T."/>
            <person name="Hirsch A.M."/>
            <person name="Manyaka P."/>
            <person name="Maluk M."/>
            <person name="Lafos M."/>
            <person name="Crook M."/>
            <person name="Gross E."/>
            <person name="Simon M.F."/>
            <person name="Bueno dos Reis Junior F."/>
            <person name="Poole P.S."/>
            <person name="Venter S.N."/>
            <person name="James E.K."/>
        </authorList>
    </citation>
    <scope>NUCLEOTIDE SEQUENCE [LARGE SCALE GENOMIC DNA]</scope>
    <source>
        <strain evidence="4 5">GP25-8</strain>
    </source>
</reference>
<dbReference type="InterPro" id="IPR000160">
    <property type="entry name" value="GGDEF_dom"/>
</dbReference>
<feature type="domain" description="EAL" evidence="2">
    <location>
        <begin position="382"/>
        <end position="635"/>
    </location>
</feature>
<dbReference type="AlphaFoldDB" id="A0A2N7VYN0"/>
<dbReference type="Gene3D" id="3.30.70.270">
    <property type="match status" value="1"/>
</dbReference>
<dbReference type="Gene3D" id="3.20.20.450">
    <property type="entry name" value="EAL domain"/>
    <property type="match status" value="1"/>
</dbReference>
<dbReference type="InterPro" id="IPR001633">
    <property type="entry name" value="EAL_dom"/>
</dbReference>
<sequence length="654" mass="71514">MLWRTQSARALQQFHMPNEPTRLTARPSANRAEPPRIGAGFVRRIYLLRLFGFAIGFFPLLVLLQEQHASLWTLAPVAIACFGWPHLAFLSVRHAPQPLARERWNFIVDSILGGWFVTAVHFAPAATVVVFLMFAIDNMAAGGWRLFGCGLIAMALGVGAGTLVFGAHVVSVMSTEAAVAWVPVILGYPLVLAKTTYDVYMKLSERSSRLRELSERDSLTRLSNRMTIAAKLQAEMARAPGIDVLFIDLDAFKTVNDALGHNIGDQLLVEVATRLRACAGRDDLVARYGGDEFVIVSETQGGSDGHHRLADAVLAALGSPIVVGEHELVVGASIGISVFPDDGADAESLIRAADMAMYTAKSRGRNCYEFYRRRMRNEADARLRLSGRLRKALESGGLHLNYQPQVDMRTGEVRGFEALARWHDARYGFVSPVDFVAVAEASGLVSQLGEWVLRAACEQFSVWRELQVKPVPISVNVSPLQLQRADIVKTFQRIIDETGMNPALLELEVTETALMKNPQASARRLAEFRRIGMRVAVDDFGMGYSSLDQLRTLPVDRIKIDRAFVRGIGSGDSGAIATAVVTLANAFELAVIAEGVETHAQRAFLLELGCHDAQGFLFSKPLDADATTRLLLQGATLPVPPNAELSGSRARVMV</sequence>
<feature type="transmembrane region" description="Helical" evidence="1">
    <location>
        <begin position="45"/>
        <end position="64"/>
    </location>
</feature>